<gene>
    <name evidence="2" type="ORF">G6N76_21285</name>
</gene>
<comment type="caution">
    <text evidence="2">The sequence shown here is derived from an EMBL/GenBank/DDBJ whole genome shotgun (WGS) entry which is preliminary data.</text>
</comment>
<keyword evidence="1" id="KW-1133">Transmembrane helix</keyword>
<evidence type="ECO:0000313" key="2">
    <source>
        <dbReference type="EMBL" id="NGO66199.1"/>
    </source>
</evidence>
<sequence length="246" mass="26122">MWAFLCRTLPRRSAFLHQSGRPGPRVTEESLPTDKRIRVKSETEEQRAGITSAKLEALAETATRAGTLSLGELLDAMGRTSIAFAILILSLPALTPIPGPFGMFFGTCLAIVSLQIIAGYRRIWLPHALADRRLSASVVTLVVRHTAPLVRRVEALLQRGRLRALTGHRAQTLLGVPVFLLAVAIALPIPFGNFLPVGALVVIAMGLMEKDGLATLLGIVLAAIALGTSGGLIWGAASVLGWAIAS</sequence>
<organism evidence="2 3">
    <name type="scientific">Rhizobium daejeonense</name>
    <dbReference type="NCBI Taxonomy" id="240521"/>
    <lineage>
        <taxon>Bacteria</taxon>
        <taxon>Pseudomonadati</taxon>
        <taxon>Pseudomonadota</taxon>
        <taxon>Alphaproteobacteria</taxon>
        <taxon>Hyphomicrobiales</taxon>
        <taxon>Rhizobiaceae</taxon>
        <taxon>Rhizobium/Agrobacterium group</taxon>
        <taxon>Rhizobium</taxon>
    </lineage>
</organism>
<keyword evidence="3" id="KW-1185">Reference proteome</keyword>
<dbReference type="EMBL" id="JAAKZH010000009">
    <property type="protein sequence ID" value="NGO66199.1"/>
    <property type="molecule type" value="Genomic_DNA"/>
</dbReference>
<reference evidence="2 3" key="1">
    <citation type="submission" date="2020-02" db="EMBL/GenBank/DDBJ databases">
        <title>Genome sequence of the type strain CCBAU10050 of Rhizobium daejeonense.</title>
        <authorList>
            <person name="Gao J."/>
            <person name="Sun J."/>
        </authorList>
    </citation>
    <scope>NUCLEOTIDE SEQUENCE [LARGE SCALE GENOMIC DNA]</scope>
    <source>
        <strain evidence="2 3">CCBAU10050</strain>
    </source>
</reference>
<name>A0A6M1S4U0_9HYPH</name>
<keyword evidence="1" id="KW-0812">Transmembrane</keyword>
<evidence type="ECO:0000256" key="1">
    <source>
        <dbReference type="SAM" id="Phobius"/>
    </source>
</evidence>
<protein>
    <submittedName>
        <fullName evidence="2">Exopolysaccharide biosynthesis protein</fullName>
    </submittedName>
</protein>
<dbReference type="AlphaFoldDB" id="A0A6M1S4U0"/>
<evidence type="ECO:0000313" key="3">
    <source>
        <dbReference type="Proteomes" id="UP000477849"/>
    </source>
</evidence>
<feature type="transmembrane region" description="Helical" evidence="1">
    <location>
        <begin position="101"/>
        <end position="120"/>
    </location>
</feature>
<accession>A0A6M1S4U0</accession>
<dbReference type="Pfam" id="PF06055">
    <property type="entry name" value="ExoD"/>
    <property type="match status" value="1"/>
</dbReference>
<dbReference type="InterPro" id="IPR010331">
    <property type="entry name" value="ExoD"/>
</dbReference>
<proteinExistence type="predicted"/>
<dbReference type="PANTHER" id="PTHR41795">
    <property type="entry name" value="EXOPOLYSACCHARIDE SYNTHESIS PROTEIN"/>
    <property type="match status" value="1"/>
</dbReference>
<keyword evidence="1" id="KW-0472">Membrane</keyword>
<feature type="transmembrane region" description="Helical" evidence="1">
    <location>
        <begin position="76"/>
        <end position="95"/>
    </location>
</feature>
<feature type="transmembrane region" description="Helical" evidence="1">
    <location>
        <begin position="178"/>
        <end position="207"/>
    </location>
</feature>
<feature type="transmembrane region" description="Helical" evidence="1">
    <location>
        <begin position="213"/>
        <end position="245"/>
    </location>
</feature>
<dbReference type="PANTHER" id="PTHR41795:SF1">
    <property type="entry name" value="EXOPOLYSACCHARIDE SYNTHESIS PROTEIN"/>
    <property type="match status" value="1"/>
</dbReference>
<dbReference type="Proteomes" id="UP000477849">
    <property type="component" value="Unassembled WGS sequence"/>
</dbReference>